<dbReference type="Gene3D" id="3.40.250.10">
    <property type="entry name" value="Rhodanese-like domain"/>
    <property type="match status" value="1"/>
</dbReference>
<evidence type="ECO:0000259" key="1">
    <source>
        <dbReference type="PROSITE" id="PS50206"/>
    </source>
</evidence>
<dbReference type="EMBL" id="AP018052">
    <property type="protein sequence ID" value="BAZ93022.1"/>
    <property type="molecule type" value="Genomic_DNA"/>
</dbReference>
<dbReference type="KEGG" id="ttc:FOKN1_0620"/>
<dbReference type="InterPro" id="IPR036873">
    <property type="entry name" value="Rhodanese-like_dom_sf"/>
</dbReference>
<dbReference type="Pfam" id="PF00581">
    <property type="entry name" value="Rhodanese"/>
    <property type="match status" value="1"/>
</dbReference>
<dbReference type="PANTHER" id="PTHR43031">
    <property type="entry name" value="FAD-DEPENDENT OXIDOREDUCTASE"/>
    <property type="match status" value="1"/>
</dbReference>
<keyword evidence="2" id="KW-0808">Transferase</keyword>
<dbReference type="RefSeq" id="WP_096364654.1">
    <property type="nucleotide sequence ID" value="NZ_AP018052.1"/>
</dbReference>
<dbReference type="Proteomes" id="UP000218765">
    <property type="component" value="Chromosome"/>
</dbReference>
<dbReference type="SMART" id="SM00450">
    <property type="entry name" value="RHOD"/>
    <property type="match status" value="1"/>
</dbReference>
<feature type="domain" description="Rhodanese" evidence="1">
    <location>
        <begin position="21"/>
        <end position="105"/>
    </location>
</feature>
<dbReference type="AlphaFoldDB" id="A0A1Z4VNL9"/>
<dbReference type="PANTHER" id="PTHR43031:SF17">
    <property type="entry name" value="SULFURTRANSFERASE YTWF-RELATED"/>
    <property type="match status" value="1"/>
</dbReference>
<name>A0A1Z4VNL9_9GAMM</name>
<dbReference type="SUPFAM" id="SSF52821">
    <property type="entry name" value="Rhodanese/Cell cycle control phosphatase"/>
    <property type="match status" value="1"/>
</dbReference>
<dbReference type="OrthoDB" id="9811849at2"/>
<evidence type="ECO:0000313" key="2">
    <source>
        <dbReference type="EMBL" id="BAZ93022.1"/>
    </source>
</evidence>
<dbReference type="InterPro" id="IPR001763">
    <property type="entry name" value="Rhodanese-like_dom"/>
</dbReference>
<dbReference type="PROSITE" id="PS50206">
    <property type="entry name" value="RHODANESE_3"/>
    <property type="match status" value="1"/>
</dbReference>
<organism evidence="2 3">
    <name type="scientific">Thiohalobacter thiocyanaticus</name>
    <dbReference type="NCBI Taxonomy" id="585455"/>
    <lineage>
        <taxon>Bacteria</taxon>
        <taxon>Pseudomonadati</taxon>
        <taxon>Pseudomonadota</taxon>
        <taxon>Gammaproteobacteria</taxon>
        <taxon>Thiohalobacterales</taxon>
        <taxon>Thiohalobacteraceae</taxon>
        <taxon>Thiohalobacter</taxon>
    </lineage>
</organism>
<proteinExistence type="predicted"/>
<sequence length="107" mass="12155">MRQLTPAEIKAHLEQAQIPPLLLDVREPWEYEVCRIEGSTLIPMRQIPLKAETLDPERETIVICHHGVRSYSVARYLEAQLGFSNVINLRGGVDAWARDVDPGMATY</sequence>
<evidence type="ECO:0000313" key="3">
    <source>
        <dbReference type="Proteomes" id="UP000218765"/>
    </source>
</evidence>
<dbReference type="InterPro" id="IPR050229">
    <property type="entry name" value="GlpE_sulfurtransferase"/>
</dbReference>
<dbReference type="GO" id="GO:0016740">
    <property type="term" value="F:transferase activity"/>
    <property type="evidence" value="ECO:0007669"/>
    <property type="project" value="UniProtKB-KW"/>
</dbReference>
<keyword evidence="3" id="KW-1185">Reference proteome</keyword>
<protein>
    <submittedName>
        <fullName evidence="2">Rhodanese-related sulfurtransferase</fullName>
    </submittedName>
</protein>
<accession>A0A1Z4VNL9</accession>
<gene>
    <name evidence="2" type="ORF">FOKN1_0620</name>
</gene>
<reference evidence="2 3" key="1">
    <citation type="submission" date="2017-05" db="EMBL/GenBank/DDBJ databases">
        <title>Thiocyanate degradation by Thiohalobacter thiocyanaticus FOKN1.</title>
        <authorList>
            <person name="Oshiki M."/>
            <person name="Fukushima T."/>
            <person name="Kawano S."/>
            <person name="Nakagawa J."/>
        </authorList>
    </citation>
    <scope>NUCLEOTIDE SEQUENCE [LARGE SCALE GENOMIC DNA]</scope>
    <source>
        <strain evidence="2 3">FOKN1</strain>
    </source>
</reference>